<evidence type="ECO:0000256" key="5">
    <source>
        <dbReference type="ARBA" id="ARBA00022723"/>
    </source>
</evidence>
<dbReference type="PANTHER" id="PTHR42904:SF6">
    <property type="entry name" value="NAD-CAPPED RNA HYDROLASE NUDT12"/>
    <property type="match status" value="1"/>
</dbReference>
<evidence type="ECO:0000256" key="7">
    <source>
        <dbReference type="ARBA" id="ARBA00022842"/>
    </source>
</evidence>
<dbReference type="PANTHER" id="PTHR42904">
    <property type="entry name" value="NUDIX HYDROLASE, NUDC SUBFAMILY"/>
    <property type="match status" value="1"/>
</dbReference>
<dbReference type="RefSeq" id="WP_141784338.1">
    <property type="nucleotide sequence ID" value="NZ_BAAAIK010000004.1"/>
</dbReference>
<dbReference type="GO" id="GO:0035529">
    <property type="term" value="F:NADH pyrophosphatase activity"/>
    <property type="evidence" value="ECO:0007669"/>
    <property type="project" value="TreeGrafter"/>
</dbReference>
<evidence type="ECO:0000256" key="2">
    <source>
        <dbReference type="ARBA" id="ARBA00001947"/>
    </source>
</evidence>
<dbReference type="Gene3D" id="3.90.79.10">
    <property type="entry name" value="Nucleoside Triphosphate Pyrophosphohydrolase"/>
    <property type="match status" value="1"/>
</dbReference>
<dbReference type="EC" id="3.6.1.22" evidence="4"/>
<dbReference type="InterPro" id="IPR015375">
    <property type="entry name" value="NADH_PPase-like_N"/>
</dbReference>
<dbReference type="GO" id="GO:0006742">
    <property type="term" value="P:NADP+ catabolic process"/>
    <property type="evidence" value="ECO:0007669"/>
    <property type="project" value="TreeGrafter"/>
</dbReference>
<evidence type="ECO:0000256" key="1">
    <source>
        <dbReference type="ARBA" id="ARBA00001946"/>
    </source>
</evidence>
<name>A0A542YQ36_9MICO</name>
<evidence type="ECO:0000313" key="11">
    <source>
        <dbReference type="EMBL" id="TQL50167.1"/>
    </source>
</evidence>
<keyword evidence="8" id="KW-0520">NAD</keyword>
<keyword evidence="12" id="KW-1185">Reference proteome</keyword>
<dbReference type="InterPro" id="IPR000086">
    <property type="entry name" value="NUDIX_hydrolase_dom"/>
</dbReference>
<evidence type="ECO:0000313" key="12">
    <source>
        <dbReference type="Proteomes" id="UP000319516"/>
    </source>
</evidence>
<evidence type="ECO:0000256" key="4">
    <source>
        <dbReference type="ARBA" id="ARBA00012381"/>
    </source>
</evidence>
<dbReference type="NCBIfam" id="NF001299">
    <property type="entry name" value="PRK00241.1"/>
    <property type="match status" value="1"/>
</dbReference>
<dbReference type="GO" id="GO:0019677">
    <property type="term" value="P:NAD+ catabolic process"/>
    <property type="evidence" value="ECO:0007669"/>
    <property type="project" value="TreeGrafter"/>
</dbReference>
<evidence type="ECO:0000259" key="10">
    <source>
        <dbReference type="PROSITE" id="PS51462"/>
    </source>
</evidence>
<comment type="cofactor">
    <cofactor evidence="2">
        <name>Zn(2+)</name>
        <dbReference type="ChEBI" id="CHEBI:29105"/>
    </cofactor>
</comment>
<dbReference type="CDD" id="cd03429">
    <property type="entry name" value="NUDIX_NADH_pyrophosphatase_Nudt13"/>
    <property type="match status" value="1"/>
</dbReference>
<accession>A0A542YQ36</accession>
<proteinExistence type="inferred from homology"/>
<comment type="caution">
    <text evidence="11">The sequence shown here is derived from an EMBL/GenBank/DDBJ whole genome shotgun (WGS) entry which is preliminary data.</text>
</comment>
<dbReference type="Proteomes" id="UP000319516">
    <property type="component" value="Unassembled WGS sequence"/>
</dbReference>
<feature type="domain" description="Nudix hydrolase" evidence="10">
    <location>
        <begin position="172"/>
        <end position="296"/>
    </location>
</feature>
<gene>
    <name evidence="11" type="ORF">FB467_1270</name>
</gene>
<dbReference type="EMBL" id="VFOP01000001">
    <property type="protein sequence ID" value="TQL50167.1"/>
    <property type="molecule type" value="Genomic_DNA"/>
</dbReference>
<evidence type="ECO:0000256" key="3">
    <source>
        <dbReference type="ARBA" id="ARBA00009595"/>
    </source>
</evidence>
<dbReference type="InterPro" id="IPR015376">
    <property type="entry name" value="Znr_NADH_PPase"/>
</dbReference>
<dbReference type="OrthoDB" id="9791656at2"/>
<dbReference type="PROSITE" id="PS00893">
    <property type="entry name" value="NUDIX_BOX"/>
    <property type="match status" value="1"/>
</dbReference>
<keyword evidence="6" id="KW-0378">Hydrolase</keyword>
<dbReference type="GO" id="GO:0005829">
    <property type="term" value="C:cytosol"/>
    <property type="evidence" value="ECO:0007669"/>
    <property type="project" value="TreeGrafter"/>
</dbReference>
<keyword evidence="5" id="KW-0479">Metal-binding</keyword>
<dbReference type="AlphaFoldDB" id="A0A542YQ36"/>
<evidence type="ECO:0000256" key="8">
    <source>
        <dbReference type="ARBA" id="ARBA00023027"/>
    </source>
</evidence>
<dbReference type="PROSITE" id="PS51462">
    <property type="entry name" value="NUDIX"/>
    <property type="match status" value="1"/>
</dbReference>
<dbReference type="Gene3D" id="3.90.79.20">
    <property type="match status" value="1"/>
</dbReference>
<dbReference type="Pfam" id="PF09297">
    <property type="entry name" value="Zn_ribbon_NUD"/>
    <property type="match status" value="1"/>
</dbReference>
<sequence>MSPSVDYLLDLSLSRGTLDRSHTRRRDPGLIKAVLADPETQVLDMVDKQAPTCRVDGTLQLVFRPPQFGDGDQLVLYLGVDGDGVSYVALPRDSADGGAEDGAAEAPGPGWRTLREAGAELDDTHAGVFTSALALAHWHARHPRCPRCGAETVPEQGGWSRRCTEDGSEHFPRTDAAIIVAVTDREDRLLLARGPHWPENRLSVLAGFVEAGESLEATVAREVFEEVGVHVEDVVYRGNQPWPFPASLMVGFSARATDTGLELDEEEIVRAEWFTRGELNWAVRNGDVQLPPRVSIARRLIEDWFGGEIEASEEVSQPFRGRDS</sequence>
<dbReference type="SUPFAM" id="SSF55811">
    <property type="entry name" value="Nudix"/>
    <property type="match status" value="1"/>
</dbReference>
<comment type="cofactor">
    <cofactor evidence="1">
        <name>Mg(2+)</name>
        <dbReference type="ChEBI" id="CHEBI:18420"/>
    </cofactor>
</comment>
<dbReference type="InterPro" id="IPR020084">
    <property type="entry name" value="NUDIX_hydrolase_CS"/>
</dbReference>
<comment type="similarity">
    <text evidence="3">Belongs to the Nudix hydrolase family. NudC subfamily.</text>
</comment>
<dbReference type="Pfam" id="PF09296">
    <property type="entry name" value="NUDIX-like"/>
    <property type="match status" value="1"/>
</dbReference>
<dbReference type="InterPro" id="IPR049734">
    <property type="entry name" value="NudC-like_C"/>
</dbReference>
<organism evidence="11 12">
    <name type="scientific">Ornithinicoccus hortensis</name>
    <dbReference type="NCBI Taxonomy" id="82346"/>
    <lineage>
        <taxon>Bacteria</taxon>
        <taxon>Bacillati</taxon>
        <taxon>Actinomycetota</taxon>
        <taxon>Actinomycetes</taxon>
        <taxon>Micrococcales</taxon>
        <taxon>Intrasporangiaceae</taxon>
        <taxon>Ornithinicoccus</taxon>
    </lineage>
</organism>
<dbReference type="Pfam" id="PF00293">
    <property type="entry name" value="NUDIX"/>
    <property type="match status" value="1"/>
</dbReference>
<protein>
    <recommendedName>
        <fullName evidence="4">NAD(+) diphosphatase</fullName>
        <ecNumber evidence="4">3.6.1.22</ecNumber>
    </recommendedName>
</protein>
<keyword evidence="7" id="KW-0460">Magnesium</keyword>
<evidence type="ECO:0000256" key="6">
    <source>
        <dbReference type="ARBA" id="ARBA00022801"/>
    </source>
</evidence>
<evidence type="ECO:0000256" key="9">
    <source>
        <dbReference type="ARBA" id="ARBA00023679"/>
    </source>
</evidence>
<dbReference type="InterPro" id="IPR015797">
    <property type="entry name" value="NUDIX_hydrolase-like_dom_sf"/>
</dbReference>
<dbReference type="InterPro" id="IPR050241">
    <property type="entry name" value="NAD-cap_RNA_hydrolase_NudC"/>
</dbReference>
<reference evidence="11 12" key="1">
    <citation type="submission" date="2019-06" db="EMBL/GenBank/DDBJ databases">
        <title>Sequencing the genomes of 1000 actinobacteria strains.</title>
        <authorList>
            <person name="Klenk H.-P."/>
        </authorList>
    </citation>
    <scope>NUCLEOTIDE SEQUENCE [LARGE SCALE GENOMIC DNA]</scope>
    <source>
        <strain evidence="11 12">DSM 12335</strain>
    </source>
</reference>
<dbReference type="GO" id="GO:0046872">
    <property type="term" value="F:metal ion binding"/>
    <property type="evidence" value="ECO:0007669"/>
    <property type="project" value="UniProtKB-KW"/>
</dbReference>
<comment type="catalytic activity">
    <reaction evidence="9">
        <text>a 5'-end NAD(+)-phospho-ribonucleoside in mRNA + H2O = a 5'-end phospho-adenosine-phospho-ribonucleoside in mRNA + beta-nicotinamide D-ribonucleotide + 2 H(+)</text>
        <dbReference type="Rhea" id="RHEA:60876"/>
        <dbReference type="Rhea" id="RHEA-COMP:15698"/>
        <dbReference type="Rhea" id="RHEA-COMP:15719"/>
        <dbReference type="ChEBI" id="CHEBI:14649"/>
        <dbReference type="ChEBI" id="CHEBI:15377"/>
        <dbReference type="ChEBI" id="CHEBI:15378"/>
        <dbReference type="ChEBI" id="CHEBI:144029"/>
        <dbReference type="ChEBI" id="CHEBI:144051"/>
    </reaction>
    <physiologicalReaction direction="left-to-right" evidence="9">
        <dbReference type="Rhea" id="RHEA:60877"/>
    </physiologicalReaction>
</comment>